<evidence type="ECO:0000313" key="2">
    <source>
        <dbReference type="Proteomes" id="UP000032408"/>
    </source>
</evidence>
<dbReference type="Proteomes" id="UP000032408">
    <property type="component" value="Chromosome"/>
</dbReference>
<reference evidence="2" key="1">
    <citation type="submission" date="2015-03" db="EMBL/GenBank/DDBJ databases">
        <title>Characterization of two novel Thaumarchaeota isolated from the Northern Adriatic Sea.</title>
        <authorList>
            <person name="Bayer B."/>
            <person name="Vojvoda J."/>
            <person name="Offre P."/>
            <person name="Srivastava A."/>
            <person name="Elisabeth N."/>
            <person name="Garcia J.A.L."/>
            <person name="Schleper C."/>
            <person name="Herndl G.J."/>
        </authorList>
    </citation>
    <scope>NUCLEOTIDE SEQUENCE [LARGE SCALE GENOMIC DNA]</scope>
    <source>
        <strain evidence="2">NF5</strain>
    </source>
</reference>
<dbReference type="STRING" id="1580092.NADRNF5_1445"/>
<dbReference type="AlphaFoldDB" id="A0A0D5C3I9"/>
<organism evidence="1 2">
    <name type="scientific">Nitrosopumilus adriaticus</name>
    <dbReference type="NCBI Taxonomy" id="1580092"/>
    <lineage>
        <taxon>Archaea</taxon>
        <taxon>Nitrososphaerota</taxon>
        <taxon>Nitrososphaeria</taxon>
        <taxon>Nitrosopumilales</taxon>
        <taxon>Nitrosopumilaceae</taxon>
        <taxon>Nitrosopumilus</taxon>
    </lineage>
</organism>
<dbReference type="EMBL" id="CP011070">
    <property type="protein sequence ID" value="AJW71128.1"/>
    <property type="molecule type" value="Genomic_DNA"/>
</dbReference>
<evidence type="ECO:0000313" key="1">
    <source>
        <dbReference type="EMBL" id="AJW71128.1"/>
    </source>
</evidence>
<gene>
    <name evidence="1" type="ORF">NADRNF5_1445</name>
</gene>
<keyword evidence="2" id="KW-1185">Reference proteome</keyword>
<dbReference type="HOGENOM" id="CLU_3038868_0_0_2"/>
<sequence>MTKNIYESTKAIQSMIQTLSNRHVQNNDLSDTSSDKIISNNDCCMNLVHRDEMI</sequence>
<protein>
    <submittedName>
        <fullName evidence="1">Uncharacterized protein</fullName>
    </submittedName>
</protein>
<reference evidence="1 2" key="2">
    <citation type="journal article" date="2016" name="ISME J.">
        <title>Physiological and genomic characterization of two novel marine thaumarchaeal strains indicates niche differentiation.</title>
        <authorList>
            <person name="Bayer B."/>
            <person name="Vojvoda J."/>
            <person name="Offre P."/>
            <person name="Alves R.J."/>
            <person name="Elisabeth N.H."/>
            <person name="Garcia J.A."/>
            <person name="Volland J.M."/>
            <person name="Srivastava A."/>
            <person name="Schleper C."/>
            <person name="Herndl G.J."/>
        </authorList>
    </citation>
    <scope>NUCLEOTIDE SEQUENCE [LARGE SCALE GENOMIC DNA]</scope>
    <source>
        <strain evidence="1 2">NF5</strain>
    </source>
</reference>
<name>A0A0D5C3I9_9ARCH</name>
<dbReference type="KEGG" id="nin:NADRNF5_1445"/>
<proteinExistence type="predicted"/>
<accession>A0A0D5C3I9</accession>